<evidence type="ECO:0000313" key="3">
    <source>
        <dbReference type="Proteomes" id="UP000005580"/>
    </source>
</evidence>
<reference evidence="2" key="1">
    <citation type="submission" date="2011-01" db="EMBL/GenBank/DDBJ databases">
        <authorList>
            <person name="Muzny D."/>
            <person name="Qin X."/>
            <person name="Buhay C."/>
            <person name="Dugan-Rocha S."/>
            <person name="Ding Y."/>
            <person name="Chen G."/>
            <person name="Hawes A."/>
            <person name="Holder M."/>
            <person name="Jhangiani S."/>
            <person name="Johnson A."/>
            <person name="Khan Z."/>
            <person name="Li Z."/>
            <person name="Liu W."/>
            <person name="Liu X."/>
            <person name="Perez L."/>
            <person name="Shen H."/>
            <person name="Wang Q."/>
            <person name="Watt J."/>
            <person name="Xi L."/>
            <person name="Xin Y."/>
            <person name="Zhou J."/>
            <person name="Deng J."/>
            <person name="Jiang H."/>
            <person name="Liu Y."/>
            <person name="Qu J."/>
            <person name="Song X.-Z."/>
            <person name="Zhang L."/>
            <person name="Villasana D."/>
            <person name="Johnson A."/>
            <person name="Liu J."/>
            <person name="Liyanage D."/>
            <person name="Lorensuhewa L."/>
            <person name="Robinson T."/>
            <person name="Song A."/>
            <person name="Song B.-B."/>
            <person name="Dinh H."/>
            <person name="Thornton R."/>
            <person name="Coyle M."/>
            <person name="Francisco L."/>
            <person name="Jackson L."/>
            <person name="Javaid M."/>
            <person name="Korchina V."/>
            <person name="Kovar C."/>
            <person name="Mata R."/>
            <person name="Mathew T."/>
            <person name="Ngo R."/>
            <person name="Nguyen L."/>
            <person name="Nguyen N."/>
            <person name="Okwuonu G."/>
            <person name="Ongeri F."/>
            <person name="Pham C."/>
            <person name="Simmons D."/>
            <person name="Wilczek-Boney K."/>
            <person name="Hale W."/>
            <person name="Jakkamsetti A."/>
            <person name="Pham P."/>
            <person name="Ruth R."/>
            <person name="San Lucas F."/>
            <person name="Warren J."/>
            <person name="Zhang J."/>
            <person name="Zhao Z."/>
            <person name="Zhou C."/>
            <person name="Zhu D."/>
            <person name="Lee S."/>
            <person name="Bess C."/>
            <person name="Blankenburg K."/>
            <person name="Forbes L."/>
            <person name="Fu Q."/>
            <person name="Gubbala S."/>
            <person name="Hirani K."/>
            <person name="Jayaseelan J.C."/>
            <person name="Lara F."/>
            <person name="Munidasa M."/>
            <person name="Palculict T."/>
            <person name="Patil S."/>
            <person name="Pu L.-L."/>
            <person name="Saada N."/>
            <person name="Tang L."/>
            <person name="Weissenberger G."/>
            <person name="Zhu Y."/>
            <person name="Hemphill L."/>
            <person name="Shang Y."/>
            <person name="Youmans B."/>
            <person name="Ayvaz T."/>
            <person name="Ross M."/>
            <person name="Santibanez J."/>
            <person name="Aqrawi P."/>
            <person name="Gross S."/>
            <person name="Joshi V."/>
            <person name="Fowler G."/>
            <person name="Nazareth L."/>
            <person name="Reid J."/>
            <person name="Worley K."/>
            <person name="Petrosino J."/>
            <person name="Highlander S."/>
            <person name="Gibbs R."/>
        </authorList>
    </citation>
    <scope>NUCLEOTIDE SEQUENCE [LARGE SCALE GENOMIC DNA]</scope>
    <source>
        <strain evidence="2">ATCC 33269</strain>
    </source>
</reference>
<keyword evidence="1" id="KW-0812">Transmembrane</keyword>
<evidence type="ECO:0000313" key="2">
    <source>
        <dbReference type="EMBL" id="EFZ36683.1"/>
    </source>
</evidence>
<dbReference type="EMBL" id="AEPE02000005">
    <property type="protein sequence ID" value="EFZ36683.1"/>
    <property type="molecule type" value="Genomic_DNA"/>
</dbReference>
<dbReference type="AlphaFoldDB" id="E7RQZ5"/>
<gene>
    <name evidence="2" type="ORF">HMPREF0663_11596</name>
</gene>
<dbReference type="Proteomes" id="UP000005580">
    <property type="component" value="Unassembled WGS sequence"/>
</dbReference>
<comment type="caution">
    <text evidence="2">The sequence shown here is derived from an EMBL/GenBank/DDBJ whole genome shotgun (WGS) entry which is preliminary data.</text>
</comment>
<accession>E7RQZ5</accession>
<dbReference type="STRING" id="28134.SAMN05444288_2405"/>
<proteinExistence type="predicted"/>
<keyword evidence="1" id="KW-0472">Membrane</keyword>
<evidence type="ECO:0000256" key="1">
    <source>
        <dbReference type="SAM" id="Phobius"/>
    </source>
</evidence>
<organism evidence="2 3">
    <name type="scientific">Hoylesella oralis ATCC 33269</name>
    <dbReference type="NCBI Taxonomy" id="873533"/>
    <lineage>
        <taxon>Bacteria</taxon>
        <taxon>Pseudomonadati</taxon>
        <taxon>Bacteroidota</taxon>
        <taxon>Bacteroidia</taxon>
        <taxon>Bacteroidales</taxon>
        <taxon>Prevotellaceae</taxon>
        <taxon>Hoylesella</taxon>
    </lineage>
</organism>
<name>E7RQZ5_9BACT</name>
<keyword evidence="3" id="KW-1185">Reference proteome</keyword>
<sequence>MIYIYCLPLYQVKNTAMKRFAYLLGIAFLAVSFAGLWWFGMQLPLGFNPHSLADLGRMEVDVDSFVTKRMHGIREILYFGQPEWANVNIVIRTTDDQEKCRITYPKDLIKVTRVGGMLRCTVTKKGAALDTNEKHKLVHKYSDEDLRILRGWDEEHPLYSLDDEREMQEDSGGNLFVYITVMNSLWAIEIDDNCSVYFIDAKLKSLGCYNNGNVRFYGNTQIDYLYSSWYGFDLGRAHIKKMEVEANGYVRFGDSRCRVDSMLFTGKGNIEELTFASYGKIKVKEKAYGDLTYGEDSLPLAKVIRNKYK</sequence>
<feature type="transmembrane region" description="Helical" evidence="1">
    <location>
        <begin position="20"/>
        <end position="40"/>
    </location>
</feature>
<dbReference type="HOGENOM" id="CLU_927056_0_0_10"/>
<keyword evidence="1" id="KW-1133">Transmembrane helix</keyword>
<protein>
    <submittedName>
        <fullName evidence="2">Uncharacterized protein</fullName>
    </submittedName>
</protein>